<reference evidence="1 2" key="1">
    <citation type="submission" date="2018-08" db="EMBL/GenBank/DDBJ databases">
        <title>Genome and evolution of the arbuscular mycorrhizal fungus Diversispora epigaea (formerly Glomus versiforme) and its bacterial endosymbionts.</title>
        <authorList>
            <person name="Sun X."/>
            <person name="Fei Z."/>
            <person name="Harrison M."/>
        </authorList>
    </citation>
    <scope>NUCLEOTIDE SEQUENCE [LARGE SCALE GENOMIC DNA]</scope>
    <source>
        <strain evidence="1 2">IT104</strain>
    </source>
</reference>
<dbReference type="AlphaFoldDB" id="A0A397IZ42"/>
<comment type="caution">
    <text evidence="1">The sequence shown here is derived from an EMBL/GenBank/DDBJ whole genome shotgun (WGS) entry which is preliminary data.</text>
</comment>
<dbReference type="Proteomes" id="UP000266861">
    <property type="component" value="Unassembled WGS sequence"/>
</dbReference>
<protein>
    <submittedName>
        <fullName evidence="1">Uncharacterized protein</fullName>
    </submittedName>
</protein>
<dbReference type="EMBL" id="PQFF01000114">
    <property type="protein sequence ID" value="RHZ81299.1"/>
    <property type="molecule type" value="Genomic_DNA"/>
</dbReference>
<proteinExistence type="predicted"/>
<organism evidence="1 2">
    <name type="scientific">Diversispora epigaea</name>
    <dbReference type="NCBI Taxonomy" id="1348612"/>
    <lineage>
        <taxon>Eukaryota</taxon>
        <taxon>Fungi</taxon>
        <taxon>Fungi incertae sedis</taxon>
        <taxon>Mucoromycota</taxon>
        <taxon>Glomeromycotina</taxon>
        <taxon>Glomeromycetes</taxon>
        <taxon>Diversisporales</taxon>
        <taxon>Diversisporaceae</taxon>
        <taxon>Diversispora</taxon>
    </lineage>
</organism>
<keyword evidence="2" id="KW-1185">Reference proteome</keyword>
<dbReference type="OrthoDB" id="2429614at2759"/>
<evidence type="ECO:0000313" key="2">
    <source>
        <dbReference type="Proteomes" id="UP000266861"/>
    </source>
</evidence>
<accession>A0A397IZ42</accession>
<name>A0A397IZ42_9GLOM</name>
<gene>
    <name evidence="1" type="ORF">Glove_122g91</name>
</gene>
<evidence type="ECO:0000313" key="1">
    <source>
        <dbReference type="EMBL" id="RHZ81299.1"/>
    </source>
</evidence>
<sequence length="208" mass="24030">MLRRKRINEFLNSVHKENISNEIRERNQEKLQVSLGKQDTSSGELEELISPQLPYDIKTVDIVHDQEKTSSKKSVQNISEKFIRNSSLMTEVVQGLLQGFLVNFIEDNIEFINSVPSDSSPAAVELALLVHQATNTKYDDFVQILRIGQSLTYKIIYAYFKINDASPEVIPWIIREVVFTFSSRKRSSNSIIDLTNLEPLYKHEDQRR</sequence>